<keyword evidence="3" id="KW-1185">Reference proteome</keyword>
<dbReference type="Proteomes" id="UP000502041">
    <property type="component" value="Chromosome"/>
</dbReference>
<protein>
    <submittedName>
        <fullName evidence="2">Uncharacterized protein</fullName>
    </submittedName>
</protein>
<keyword evidence="1" id="KW-0812">Transmembrane</keyword>
<proteinExistence type="predicted"/>
<organism evidence="2 3">
    <name type="scientific">Polaromonas vacuolata</name>
    <dbReference type="NCBI Taxonomy" id="37448"/>
    <lineage>
        <taxon>Bacteria</taxon>
        <taxon>Pseudomonadati</taxon>
        <taxon>Pseudomonadota</taxon>
        <taxon>Betaproteobacteria</taxon>
        <taxon>Burkholderiales</taxon>
        <taxon>Comamonadaceae</taxon>
        <taxon>Polaromonas</taxon>
    </lineage>
</organism>
<keyword evidence="1" id="KW-0472">Membrane</keyword>
<evidence type="ECO:0000313" key="3">
    <source>
        <dbReference type="Proteomes" id="UP000502041"/>
    </source>
</evidence>
<accession>A0A6H2HC30</accession>
<dbReference type="KEGG" id="pvac:HC248_02760"/>
<dbReference type="EMBL" id="CP051461">
    <property type="protein sequence ID" value="QJC57432.1"/>
    <property type="molecule type" value="Genomic_DNA"/>
</dbReference>
<feature type="transmembrane region" description="Helical" evidence="1">
    <location>
        <begin position="14"/>
        <end position="33"/>
    </location>
</feature>
<sequence>MQTNSRTDSPIRTVSARAILLVLAFPLVPSFIMKKSAETKLPKMAKNANATRYFM</sequence>
<dbReference type="AlphaFoldDB" id="A0A6H2HC30"/>
<name>A0A6H2HC30_9BURK</name>
<gene>
    <name evidence="2" type="ORF">HC248_02760</name>
</gene>
<evidence type="ECO:0000313" key="2">
    <source>
        <dbReference type="EMBL" id="QJC57432.1"/>
    </source>
</evidence>
<keyword evidence="1" id="KW-1133">Transmembrane helix</keyword>
<reference evidence="2 3" key="1">
    <citation type="submission" date="2020-04" db="EMBL/GenBank/DDBJ databases">
        <title>Complete genome of a Psychrophilic, Marine, Gas Vacuolate Bacterium Polaromonas vacuolata KCTC 22033T.</title>
        <authorList>
            <person name="Hwang K."/>
            <person name="Kim K.M."/>
        </authorList>
    </citation>
    <scope>NUCLEOTIDE SEQUENCE [LARGE SCALE GENOMIC DNA]</scope>
    <source>
        <strain evidence="2 3">KCTC 22033</strain>
    </source>
</reference>
<evidence type="ECO:0000256" key="1">
    <source>
        <dbReference type="SAM" id="Phobius"/>
    </source>
</evidence>